<sequence length="462" mass="50889">MSLIDKGFAKAEKATDEAICFQMQPVKELLRKGGCNGDCQVEALLSTPQMPPCVLSQQQHTVVHLDHVCRVALMITPQPIGSPVDQAWEAISTMRVILKQQAVEMTVAMQTVFVASEDDIPAFKKLFEAYFGDRAPATSFIIQPPCEGQALAIEAWAVGSQETDDENSLTKLDIQYPLPNVVTVAYDSLRWIYVAGVTPSQNARNAYDESASVFGELANRLESVGACFSDVPRVWLYQGGITELEEVADGSQIERYRELNRARTDFFDKLQDLGQMAISGTGSTIYPASTGIGMQATGLTLSAMALQTNRDDVKMLSLENPQQTSAFDYAKTFSAKSPKFARAMAVRVGDYVTTWVSGTASILNSESAHLGDIEKQTEQTIDNIEQLISRDNFKHHGMDGCGAGLSDLAKIRVYVKREADYRKCREVCERRFRSVPTIYAIADVCRGELLVEIEGVAFSKVE</sequence>
<evidence type="ECO:0000313" key="1">
    <source>
        <dbReference type="EMBL" id="TWU43358.1"/>
    </source>
</evidence>
<organism evidence="1 2">
    <name type="scientific">Novipirellula aureliae</name>
    <dbReference type="NCBI Taxonomy" id="2527966"/>
    <lineage>
        <taxon>Bacteria</taxon>
        <taxon>Pseudomonadati</taxon>
        <taxon>Planctomycetota</taxon>
        <taxon>Planctomycetia</taxon>
        <taxon>Pirellulales</taxon>
        <taxon>Pirellulaceae</taxon>
        <taxon>Novipirellula</taxon>
    </lineage>
</organism>
<dbReference type="GO" id="GO:0005829">
    <property type="term" value="C:cytosol"/>
    <property type="evidence" value="ECO:0007669"/>
    <property type="project" value="TreeGrafter"/>
</dbReference>
<comment type="caution">
    <text evidence="1">The sequence shown here is derived from an EMBL/GenBank/DDBJ whole genome shotgun (WGS) entry which is preliminary data.</text>
</comment>
<dbReference type="PANTHER" id="PTHR11803:SF39">
    <property type="entry name" value="2-IMINOBUTANOATE_2-IMINOPROPANOATE DEAMINASE"/>
    <property type="match status" value="1"/>
</dbReference>
<dbReference type="Gene3D" id="3.30.1330.40">
    <property type="entry name" value="RutC-like"/>
    <property type="match status" value="3"/>
</dbReference>
<dbReference type="CDD" id="cd00448">
    <property type="entry name" value="YjgF_YER057c_UK114_family"/>
    <property type="match status" value="1"/>
</dbReference>
<dbReference type="AlphaFoldDB" id="A0A5C6E3A3"/>
<dbReference type="RefSeq" id="WP_146599798.1">
    <property type="nucleotide sequence ID" value="NZ_SJPY01000003.1"/>
</dbReference>
<protein>
    <submittedName>
        <fullName evidence="1">Endoribonuclease L-PSP</fullName>
    </submittedName>
</protein>
<dbReference type="SUPFAM" id="SSF55298">
    <property type="entry name" value="YjgF-like"/>
    <property type="match status" value="2"/>
</dbReference>
<gene>
    <name evidence="1" type="ORF">Q31b_23970</name>
</gene>
<evidence type="ECO:0000313" key="2">
    <source>
        <dbReference type="Proteomes" id="UP000315471"/>
    </source>
</evidence>
<dbReference type="Proteomes" id="UP000315471">
    <property type="component" value="Unassembled WGS sequence"/>
</dbReference>
<dbReference type="GO" id="GO:0019239">
    <property type="term" value="F:deaminase activity"/>
    <property type="evidence" value="ECO:0007669"/>
    <property type="project" value="TreeGrafter"/>
</dbReference>
<reference evidence="1 2" key="1">
    <citation type="submission" date="2019-02" db="EMBL/GenBank/DDBJ databases">
        <title>Deep-cultivation of Planctomycetes and their phenomic and genomic characterization uncovers novel biology.</title>
        <authorList>
            <person name="Wiegand S."/>
            <person name="Jogler M."/>
            <person name="Boedeker C."/>
            <person name="Pinto D."/>
            <person name="Vollmers J."/>
            <person name="Rivas-Marin E."/>
            <person name="Kohn T."/>
            <person name="Peeters S.H."/>
            <person name="Heuer A."/>
            <person name="Rast P."/>
            <person name="Oberbeckmann S."/>
            <person name="Bunk B."/>
            <person name="Jeske O."/>
            <person name="Meyerdierks A."/>
            <person name="Storesund J.E."/>
            <person name="Kallscheuer N."/>
            <person name="Luecker S."/>
            <person name="Lage O.M."/>
            <person name="Pohl T."/>
            <person name="Merkel B.J."/>
            <person name="Hornburger P."/>
            <person name="Mueller R.-W."/>
            <person name="Bruemmer F."/>
            <person name="Labrenz M."/>
            <person name="Spormann A.M."/>
            <person name="Op Den Camp H."/>
            <person name="Overmann J."/>
            <person name="Amann R."/>
            <person name="Jetten M.S.M."/>
            <person name="Mascher T."/>
            <person name="Medema M.H."/>
            <person name="Devos D.P."/>
            <person name="Kaster A.-K."/>
            <person name="Ovreas L."/>
            <person name="Rohde M."/>
            <person name="Galperin M.Y."/>
            <person name="Jogler C."/>
        </authorList>
    </citation>
    <scope>NUCLEOTIDE SEQUENCE [LARGE SCALE GENOMIC DNA]</scope>
    <source>
        <strain evidence="1 2">Q31b</strain>
    </source>
</reference>
<dbReference type="InterPro" id="IPR006175">
    <property type="entry name" value="YjgF/YER057c/UK114"/>
</dbReference>
<name>A0A5C6E3A3_9BACT</name>
<dbReference type="OrthoDB" id="1114505at2"/>
<dbReference type="InterPro" id="IPR035959">
    <property type="entry name" value="RutC-like_sf"/>
</dbReference>
<accession>A0A5C6E3A3</accession>
<dbReference type="PANTHER" id="PTHR11803">
    <property type="entry name" value="2-IMINOBUTANOATE/2-IMINOPROPANOATE DEAMINASE RIDA"/>
    <property type="match status" value="1"/>
</dbReference>
<dbReference type="EMBL" id="SJPY01000003">
    <property type="protein sequence ID" value="TWU43358.1"/>
    <property type="molecule type" value="Genomic_DNA"/>
</dbReference>
<proteinExistence type="predicted"/>
<keyword evidence="2" id="KW-1185">Reference proteome</keyword>